<reference evidence="1" key="1">
    <citation type="submission" date="2017-07" db="EMBL/GenBank/DDBJ databases">
        <authorList>
            <person name="Mikheyev A."/>
            <person name="Grau M."/>
        </authorList>
    </citation>
    <scope>NUCLEOTIDE SEQUENCE</scope>
    <source>
        <tissue evidence="1">Venom_gland</tissue>
    </source>
</reference>
<sequence length="106" mass="11634">MGKKSRISKDSNPSPSSKPGILDINLLDFSFKVGATHAPSRTISEAKLTEINLCHFSVSPSLERLLEKSLQSSSTTSLNFALKSFLAGINNVNFHLAKQRLMPCTW</sequence>
<dbReference type="AlphaFoldDB" id="A0A2D4HEN7"/>
<protein>
    <submittedName>
        <fullName evidence="1">Uncharacterized protein</fullName>
    </submittedName>
</protein>
<evidence type="ECO:0000313" key="1">
    <source>
        <dbReference type="EMBL" id="LAA70432.1"/>
    </source>
</evidence>
<reference evidence="1" key="2">
    <citation type="submission" date="2017-11" db="EMBL/GenBank/DDBJ databases">
        <title>Coralsnake Venomics: Analyses of Venom Gland Transcriptomes and Proteomes of Six Brazilian Taxa.</title>
        <authorList>
            <person name="Aird S.D."/>
            <person name="Jorge da Silva N."/>
            <person name="Qiu L."/>
            <person name="Villar-Briones A."/>
            <person name="Aparecida-Saddi V."/>
            <person name="Campos-Telles M.P."/>
            <person name="Grau M."/>
            <person name="Mikheyev A.S."/>
        </authorList>
    </citation>
    <scope>NUCLEOTIDE SEQUENCE</scope>
    <source>
        <tissue evidence="1">Venom_gland</tissue>
    </source>
</reference>
<organism evidence="1">
    <name type="scientific">Micrurus lemniscatus lemniscatus</name>
    <dbReference type="NCBI Taxonomy" id="129467"/>
    <lineage>
        <taxon>Eukaryota</taxon>
        <taxon>Metazoa</taxon>
        <taxon>Chordata</taxon>
        <taxon>Craniata</taxon>
        <taxon>Vertebrata</taxon>
        <taxon>Euteleostomi</taxon>
        <taxon>Lepidosauria</taxon>
        <taxon>Squamata</taxon>
        <taxon>Bifurcata</taxon>
        <taxon>Unidentata</taxon>
        <taxon>Episquamata</taxon>
        <taxon>Toxicofera</taxon>
        <taxon>Serpentes</taxon>
        <taxon>Colubroidea</taxon>
        <taxon>Elapidae</taxon>
        <taxon>Elapinae</taxon>
        <taxon>Micrurus</taxon>
    </lineage>
</organism>
<dbReference type="EMBL" id="IACK01013867">
    <property type="protein sequence ID" value="LAA70432.1"/>
    <property type="molecule type" value="Transcribed_RNA"/>
</dbReference>
<proteinExistence type="predicted"/>
<accession>A0A2D4HEN7</accession>
<name>A0A2D4HEN7_MICLE</name>